<evidence type="ECO:0000256" key="3">
    <source>
        <dbReference type="ARBA" id="ARBA00023163"/>
    </source>
</evidence>
<evidence type="ECO:0000259" key="4">
    <source>
        <dbReference type="PROSITE" id="PS50949"/>
    </source>
</evidence>
<dbReference type="SMART" id="SM00895">
    <property type="entry name" value="FCD"/>
    <property type="match status" value="1"/>
</dbReference>
<dbReference type="Gene3D" id="1.20.120.530">
    <property type="entry name" value="GntR ligand-binding domain-like"/>
    <property type="match status" value="1"/>
</dbReference>
<dbReference type="InterPro" id="IPR011711">
    <property type="entry name" value="GntR_C"/>
</dbReference>
<dbReference type="Pfam" id="PF00392">
    <property type="entry name" value="GntR"/>
    <property type="match status" value="1"/>
</dbReference>
<sequence>MSEHAGAPAAVLHARITETLGLDIISGVLAPGDRLTLEGLQQEFGVSRTVVRDCMRILESMNLVYSKRRIGIVVQKPELWNVFDPRVIQWRLAGPGRSEQFRTLTELRVGVEPVAAAAAARNAAQEERTRLVELAGELRLLGEAGELDGFLQADIEFHTLLLRASGNDMFASLQEAVAEVLTGRTRQGLMPPHPTEEGLRSHGLVAAAIAAGDGAAALAHMTELLEEVRQAVVG</sequence>
<dbReference type="AlphaFoldDB" id="A0A5N6MSG1"/>
<dbReference type="EMBL" id="VTFX01000001">
    <property type="protein sequence ID" value="KAD4059700.1"/>
    <property type="molecule type" value="Genomic_DNA"/>
</dbReference>
<dbReference type="PANTHER" id="PTHR43537">
    <property type="entry name" value="TRANSCRIPTIONAL REGULATOR, GNTR FAMILY"/>
    <property type="match status" value="1"/>
</dbReference>
<dbReference type="InterPro" id="IPR008920">
    <property type="entry name" value="TF_FadR/GntR_C"/>
</dbReference>
<proteinExistence type="predicted"/>
<dbReference type="GO" id="GO:0003677">
    <property type="term" value="F:DNA binding"/>
    <property type="evidence" value="ECO:0007669"/>
    <property type="project" value="UniProtKB-KW"/>
</dbReference>
<evidence type="ECO:0000313" key="6">
    <source>
        <dbReference type="Proteomes" id="UP000326852"/>
    </source>
</evidence>
<dbReference type="InterPro" id="IPR036388">
    <property type="entry name" value="WH-like_DNA-bd_sf"/>
</dbReference>
<name>A0A5N6MSG1_9MICC</name>
<dbReference type="PANTHER" id="PTHR43537:SF44">
    <property type="entry name" value="GNTR FAMILY REGULATORY PROTEIN"/>
    <property type="match status" value="1"/>
</dbReference>
<feature type="domain" description="HTH gntR-type" evidence="4">
    <location>
        <begin position="10"/>
        <end position="77"/>
    </location>
</feature>
<reference evidence="5 6" key="1">
    <citation type="submission" date="2019-08" db="EMBL/GenBank/DDBJ databases">
        <title>Arthrobacter sp. nov., isolated from plateau pika and Tibetan wild ass.</title>
        <authorList>
            <person name="Ge Y."/>
        </authorList>
    </citation>
    <scope>NUCLEOTIDE SEQUENCE [LARGE SCALE GENOMIC DNA]</scope>
    <source>
        <strain evidence="5 6">785</strain>
    </source>
</reference>
<keyword evidence="1" id="KW-0805">Transcription regulation</keyword>
<dbReference type="Gene3D" id="1.10.10.10">
    <property type="entry name" value="Winged helix-like DNA-binding domain superfamily/Winged helix DNA-binding domain"/>
    <property type="match status" value="1"/>
</dbReference>
<dbReference type="CDD" id="cd07377">
    <property type="entry name" value="WHTH_GntR"/>
    <property type="match status" value="1"/>
</dbReference>
<dbReference type="InterPro" id="IPR000524">
    <property type="entry name" value="Tscrpt_reg_HTH_GntR"/>
</dbReference>
<dbReference type="PROSITE" id="PS50949">
    <property type="entry name" value="HTH_GNTR"/>
    <property type="match status" value="1"/>
</dbReference>
<dbReference type="SUPFAM" id="SSF48008">
    <property type="entry name" value="GntR ligand-binding domain-like"/>
    <property type="match status" value="1"/>
</dbReference>
<keyword evidence="2" id="KW-0238">DNA-binding</keyword>
<evidence type="ECO:0000313" key="5">
    <source>
        <dbReference type="EMBL" id="KAD4059700.1"/>
    </source>
</evidence>
<keyword evidence="3" id="KW-0804">Transcription</keyword>
<dbReference type="GO" id="GO:0003700">
    <property type="term" value="F:DNA-binding transcription factor activity"/>
    <property type="evidence" value="ECO:0007669"/>
    <property type="project" value="InterPro"/>
</dbReference>
<keyword evidence="6" id="KW-1185">Reference proteome</keyword>
<organism evidence="5 6">
    <name type="scientific">Arthrobacter yangruifuii</name>
    <dbReference type="NCBI Taxonomy" id="2606616"/>
    <lineage>
        <taxon>Bacteria</taxon>
        <taxon>Bacillati</taxon>
        <taxon>Actinomycetota</taxon>
        <taxon>Actinomycetes</taxon>
        <taxon>Micrococcales</taxon>
        <taxon>Micrococcaceae</taxon>
        <taxon>Arthrobacter</taxon>
    </lineage>
</organism>
<evidence type="ECO:0000256" key="2">
    <source>
        <dbReference type="ARBA" id="ARBA00023125"/>
    </source>
</evidence>
<dbReference type="SUPFAM" id="SSF46785">
    <property type="entry name" value="Winged helix' DNA-binding domain"/>
    <property type="match status" value="1"/>
</dbReference>
<accession>A0A5N6MSG1</accession>
<dbReference type="Proteomes" id="UP000326852">
    <property type="component" value="Unassembled WGS sequence"/>
</dbReference>
<gene>
    <name evidence="5" type="ORF">GD627_00905</name>
</gene>
<comment type="caution">
    <text evidence="5">The sequence shown here is derived from an EMBL/GenBank/DDBJ whole genome shotgun (WGS) entry which is preliminary data.</text>
</comment>
<dbReference type="RefSeq" id="WP_152270988.1">
    <property type="nucleotide sequence ID" value="NZ_VTFX01000001.1"/>
</dbReference>
<protein>
    <submittedName>
        <fullName evidence="5">FCD domain-containing protein</fullName>
    </submittedName>
</protein>
<dbReference type="SMART" id="SM00345">
    <property type="entry name" value="HTH_GNTR"/>
    <property type="match status" value="1"/>
</dbReference>
<dbReference type="Pfam" id="PF07729">
    <property type="entry name" value="FCD"/>
    <property type="match status" value="1"/>
</dbReference>
<evidence type="ECO:0000256" key="1">
    <source>
        <dbReference type="ARBA" id="ARBA00023015"/>
    </source>
</evidence>
<dbReference type="InterPro" id="IPR036390">
    <property type="entry name" value="WH_DNA-bd_sf"/>
</dbReference>